<gene>
    <name evidence="8" type="ORF">SAMN02745702_00143</name>
</gene>
<dbReference type="InterPro" id="IPR027017">
    <property type="entry name" value="P60_peptidase_YkfC"/>
</dbReference>
<dbReference type="InterPro" id="IPR038765">
    <property type="entry name" value="Papain-like_cys_pep_sf"/>
</dbReference>
<accession>A0A1T4VG34</accession>
<dbReference type="Pfam" id="PF00877">
    <property type="entry name" value="NLPC_P60"/>
    <property type="match status" value="1"/>
</dbReference>
<feature type="domain" description="NLPC/P60 N-terminal" evidence="6">
    <location>
        <begin position="23"/>
        <end position="135"/>
    </location>
</feature>
<evidence type="ECO:0000313" key="8">
    <source>
        <dbReference type="EMBL" id="SKA63491.1"/>
    </source>
</evidence>
<dbReference type="RefSeq" id="WP_159445863.1">
    <property type="nucleotide sequence ID" value="NZ_FUYA01000001.1"/>
</dbReference>
<dbReference type="Proteomes" id="UP000189733">
    <property type="component" value="Unassembled WGS sequence"/>
</dbReference>
<evidence type="ECO:0000259" key="5">
    <source>
        <dbReference type="Pfam" id="PF00877"/>
    </source>
</evidence>
<evidence type="ECO:0000259" key="6">
    <source>
        <dbReference type="Pfam" id="PF12912"/>
    </source>
</evidence>
<evidence type="ECO:0000256" key="1">
    <source>
        <dbReference type="ARBA" id="ARBA00007074"/>
    </source>
</evidence>
<evidence type="ECO:0000313" key="9">
    <source>
        <dbReference type="Proteomes" id="UP000189733"/>
    </source>
</evidence>
<evidence type="ECO:0000259" key="7">
    <source>
        <dbReference type="Pfam" id="PF12913"/>
    </source>
</evidence>
<dbReference type="GO" id="GO:0008234">
    <property type="term" value="F:cysteine-type peptidase activity"/>
    <property type="evidence" value="ECO:0007669"/>
    <property type="project" value="UniProtKB-KW"/>
</dbReference>
<dbReference type="InterPro" id="IPR025606">
    <property type="entry name" value="NLPC/P60_N_dom"/>
</dbReference>
<keyword evidence="4" id="KW-0788">Thiol protease</keyword>
<dbReference type="PIRSF" id="PIRSF019015">
    <property type="entry name" value="P60_peptidase_YkfC"/>
    <property type="match status" value="1"/>
</dbReference>
<keyword evidence="3" id="KW-0378">Hydrolase</keyword>
<dbReference type="Pfam" id="PF12912">
    <property type="entry name" value="N_NLPC_P60"/>
    <property type="match status" value="1"/>
</dbReference>
<dbReference type="OrthoDB" id="9799970at2"/>
<evidence type="ECO:0000256" key="3">
    <source>
        <dbReference type="ARBA" id="ARBA00022801"/>
    </source>
</evidence>
<dbReference type="InterPro" id="IPR000064">
    <property type="entry name" value="NLP_P60_dom"/>
</dbReference>
<feature type="domain" description="SH3b1" evidence="7">
    <location>
        <begin position="160"/>
        <end position="212"/>
    </location>
</feature>
<protein>
    <submittedName>
        <fullName evidence="8">NlpC/P60 family protein</fullName>
    </submittedName>
</protein>
<dbReference type="SUPFAM" id="SSF54001">
    <property type="entry name" value="Cysteine proteinases"/>
    <property type="match status" value="1"/>
</dbReference>
<proteinExistence type="inferred from homology"/>
<comment type="similarity">
    <text evidence="1">Belongs to the peptidase C40 family.</text>
</comment>
<dbReference type="EMBL" id="FUYA01000001">
    <property type="protein sequence ID" value="SKA63491.1"/>
    <property type="molecule type" value="Genomic_DNA"/>
</dbReference>
<dbReference type="STRING" id="1121442.SAMN02745702_00143"/>
<name>A0A1T4VG34_9BACT</name>
<dbReference type="GO" id="GO:0006508">
    <property type="term" value="P:proteolysis"/>
    <property type="evidence" value="ECO:0007669"/>
    <property type="project" value="UniProtKB-KW"/>
</dbReference>
<keyword evidence="9" id="KW-1185">Reference proteome</keyword>
<evidence type="ECO:0000256" key="4">
    <source>
        <dbReference type="ARBA" id="ARBA00022807"/>
    </source>
</evidence>
<dbReference type="Gene3D" id="3.90.1720.10">
    <property type="entry name" value="endopeptidase domain like (from Nostoc punctiforme)"/>
    <property type="match status" value="1"/>
</dbReference>
<evidence type="ECO:0000256" key="2">
    <source>
        <dbReference type="ARBA" id="ARBA00022670"/>
    </source>
</evidence>
<reference evidence="8 9" key="1">
    <citation type="submission" date="2017-02" db="EMBL/GenBank/DDBJ databases">
        <authorList>
            <person name="Peterson S.W."/>
        </authorList>
    </citation>
    <scope>NUCLEOTIDE SEQUENCE [LARGE SCALE GENOMIC DNA]</scope>
    <source>
        <strain evidence="8 9">DSM 18034</strain>
    </source>
</reference>
<dbReference type="InterPro" id="IPR039439">
    <property type="entry name" value="SH3b1_dom"/>
</dbReference>
<dbReference type="AlphaFoldDB" id="A0A1T4VG34"/>
<sequence length="458" mass="51475">MNIFLRTQRKALHILAVVAVLGFCLHLTGCVSGQRLSPQASLPIEDLSTYSQLTNSYIDPLGGNSELLTPDQAAEQAQYMRRMWFSPWHRSTPGAAAYDIPQYLKRVDPSVFYGEDMRPYSSAWKQKLELRSQLRSFPNSGFAAITIRNTALRLFPTRHPAFRDFRKAGQGWPFDLLQNTGVWSQTPVYISHISQDGAWLLAETHYAAGWLPAEDIVQVSPSLQRRLESSDLSAVIVDNSPLTDVYNLYRGSARIGMLMPEVDGKLLLVVPDASHQASVVQVQAPPMSVQHFPYALTERHLSQLADSMIGQRYGWGGLYQNRDCSSLLMDLYLPFGIRLPRNSFQQAKSTVSSISFEGLERSEKLALIKEKAIPWMTLFWKPGHIMLYIGEKDGVPLMYHAMWGLATRSRSGEEGRLVIGRVSITSLVPGREDPRVTRTGKALIDSFQQMSFLPVKVE</sequence>
<organism evidence="8 9">
    <name type="scientific">Desulfobaculum bizertense DSM 18034</name>
    <dbReference type="NCBI Taxonomy" id="1121442"/>
    <lineage>
        <taxon>Bacteria</taxon>
        <taxon>Pseudomonadati</taxon>
        <taxon>Thermodesulfobacteriota</taxon>
        <taxon>Desulfovibrionia</taxon>
        <taxon>Desulfovibrionales</taxon>
        <taxon>Desulfovibrionaceae</taxon>
        <taxon>Desulfobaculum</taxon>
    </lineage>
</organism>
<feature type="domain" description="NlpC/P60" evidence="5">
    <location>
        <begin position="310"/>
        <end position="392"/>
    </location>
</feature>
<dbReference type="Pfam" id="PF12913">
    <property type="entry name" value="SH3_6"/>
    <property type="match status" value="1"/>
</dbReference>
<keyword evidence="2" id="KW-0645">Protease</keyword>